<dbReference type="InterPro" id="IPR006385">
    <property type="entry name" value="HAD_hydro_SerB1"/>
</dbReference>
<dbReference type="EC" id="3.1.3.3" evidence="3"/>
<dbReference type="PANTHER" id="PTHR43344">
    <property type="entry name" value="PHOSPHOSERINE PHOSPHATASE"/>
    <property type="match status" value="1"/>
</dbReference>
<comment type="pathway">
    <text evidence="2">Amino-acid biosynthesis; L-serine biosynthesis; L-serine from 3-phospho-D-glycerate: step 3/3.</text>
</comment>
<keyword evidence="5" id="KW-0479">Metal-binding</keyword>
<keyword evidence="6 11" id="KW-0378">Hydrolase</keyword>
<evidence type="ECO:0000256" key="5">
    <source>
        <dbReference type="ARBA" id="ARBA00022723"/>
    </source>
</evidence>
<evidence type="ECO:0000256" key="8">
    <source>
        <dbReference type="ARBA" id="ARBA00023299"/>
    </source>
</evidence>
<gene>
    <name evidence="11" type="ORF">COV08_00775</name>
</gene>
<protein>
    <recommendedName>
        <fullName evidence="3">phosphoserine phosphatase</fullName>
        <ecNumber evidence="3">3.1.3.3</ecNumber>
    </recommendedName>
</protein>
<evidence type="ECO:0000256" key="4">
    <source>
        <dbReference type="ARBA" id="ARBA00022605"/>
    </source>
</evidence>
<proteinExistence type="predicted"/>
<dbReference type="InterPro" id="IPR023214">
    <property type="entry name" value="HAD_sf"/>
</dbReference>
<dbReference type="AlphaFoldDB" id="A0A2H0RIP6"/>
<evidence type="ECO:0000256" key="1">
    <source>
        <dbReference type="ARBA" id="ARBA00001946"/>
    </source>
</evidence>
<evidence type="ECO:0000256" key="7">
    <source>
        <dbReference type="ARBA" id="ARBA00022842"/>
    </source>
</evidence>
<comment type="catalytic activity">
    <reaction evidence="9">
        <text>O-phospho-L-serine + H2O = L-serine + phosphate</text>
        <dbReference type="Rhea" id="RHEA:21208"/>
        <dbReference type="ChEBI" id="CHEBI:15377"/>
        <dbReference type="ChEBI" id="CHEBI:33384"/>
        <dbReference type="ChEBI" id="CHEBI:43474"/>
        <dbReference type="ChEBI" id="CHEBI:57524"/>
        <dbReference type="EC" id="3.1.3.3"/>
    </reaction>
</comment>
<dbReference type="GO" id="GO:0000287">
    <property type="term" value="F:magnesium ion binding"/>
    <property type="evidence" value="ECO:0007669"/>
    <property type="project" value="TreeGrafter"/>
</dbReference>
<dbReference type="GO" id="GO:0036424">
    <property type="term" value="F:L-phosphoserine phosphatase activity"/>
    <property type="evidence" value="ECO:0007669"/>
    <property type="project" value="TreeGrafter"/>
</dbReference>
<dbReference type="InterPro" id="IPR050582">
    <property type="entry name" value="HAD-like_SerB"/>
</dbReference>
<evidence type="ECO:0000256" key="2">
    <source>
        <dbReference type="ARBA" id="ARBA00005135"/>
    </source>
</evidence>
<evidence type="ECO:0000313" key="11">
    <source>
        <dbReference type="EMBL" id="PIR46286.1"/>
    </source>
</evidence>
<reference evidence="11 12" key="1">
    <citation type="submission" date="2017-09" db="EMBL/GenBank/DDBJ databases">
        <title>Depth-based differentiation of microbial function through sediment-hosted aquifers and enrichment of novel symbionts in the deep terrestrial subsurface.</title>
        <authorList>
            <person name="Probst A.J."/>
            <person name="Ladd B."/>
            <person name="Jarett J.K."/>
            <person name="Geller-Mcgrath D.E."/>
            <person name="Sieber C.M."/>
            <person name="Emerson J.B."/>
            <person name="Anantharaman K."/>
            <person name="Thomas B.C."/>
            <person name="Malmstrom R."/>
            <person name="Stieglmeier M."/>
            <person name="Klingl A."/>
            <person name="Woyke T."/>
            <person name="Ryan C.M."/>
            <person name="Banfield J.F."/>
        </authorList>
    </citation>
    <scope>NUCLEOTIDE SEQUENCE [LARGE SCALE GENOMIC DNA]</scope>
    <source>
        <strain evidence="11">CG10_big_fil_rev_8_21_14_0_10_49_38</strain>
    </source>
</reference>
<dbReference type="EMBL" id="PCYK01000004">
    <property type="protein sequence ID" value="PIR46286.1"/>
    <property type="molecule type" value="Genomic_DNA"/>
</dbReference>
<dbReference type="Gene3D" id="3.40.50.1000">
    <property type="entry name" value="HAD superfamily/HAD-like"/>
    <property type="match status" value="1"/>
</dbReference>
<name>A0A2H0RIP6_9BACT</name>
<dbReference type="SUPFAM" id="SSF56784">
    <property type="entry name" value="HAD-like"/>
    <property type="match status" value="1"/>
</dbReference>
<dbReference type="NCBIfam" id="TIGR01488">
    <property type="entry name" value="HAD-SF-IB"/>
    <property type="match status" value="1"/>
</dbReference>
<evidence type="ECO:0000256" key="9">
    <source>
        <dbReference type="ARBA" id="ARBA00048138"/>
    </source>
</evidence>
<comment type="catalytic activity">
    <reaction evidence="10">
        <text>O-phospho-D-serine + H2O = D-serine + phosphate</text>
        <dbReference type="Rhea" id="RHEA:24873"/>
        <dbReference type="ChEBI" id="CHEBI:15377"/>
        <dbReference type="ChEBI" id="CHEBI:35247"/>
        <dbReference type="ChEBI" id="CHEBI:43474"/>
        <dbReference type="ChEBI" id="CHEBI:58680"/>
        <dbReference type="EC" id="3.1.3.3"/>
    </reaction>
</comment>
<dbReference type="NCBIfam" id="TIGR01490">
    <property type="entry name" value="HAD-SF-IB-hyp1"/>
    <property type="match status" value="1"/>
</dbReference>
<keyword evidence="7" id="KW-0460">Magnesium</keyword>
<dbReference type="GO" id="GO:0005737">
    <property type="term" value="C:cytoplasm"/>
    <property type="evidence" value="ECO:0007669"/>
    <property type="project" value="TreeGrafter"/>
</dbReference>
<keyword evidence="8" id="KW-0718">Serine biosynthesis</keyword>
<comment type="caution">
    <text evidence="11">The sequence shown here is derived from an EMBL/GenBank/DDBJ whole genome shotgun (WGS) entry which is preliminary data.</text>
</comment>
<comment type="cofactor">
    <cofactor evidence="1">
        <name>Mg(2+)</name>
        <dbReference type="ChEBI" id="CHEBI:18420"/>
    </cofactor>
</comment>
<dbReference type="InterPro" id="IPR036412">
    <property type="entry name" value="HAD-like_sf"/>
</dbReference>
<dbReference type="Gene3D" id="1.20.1440.100">
    <property type="entry name" value="SG protein - dephosphorylation function"/>
    <property type="match status" value="1"/>
</dbReference>
<evidence type="ECO:0000256" key="10">
    <source>
        <dbReference type="ARBA" id="ARBA00048523"/>
    </source>
</evidence>
<dbReference type="Proteomes" id="UP000230431">
    <property type="component" value="Unassembled WGS sequence"/>
</dbReference>
<dbReference type="GO" id="GO:0006564">
    <property type="term" value="P:L-serine biosynthetic process"/>
    <property type="evidence" value="ECO:0007669"/>
    <property type="project" value="UniProtKB-KW"/>
</dbReference>
<sequence>MINTMTDQPKKFAAFDVDGTIFRSSLLIELTEAMIEAELFPETARAEYQEPYRLWLDRQDGYEKYIDAVVRAFNHNIKGIAYADFAEVVKKITAQQKYRTYRYTRQLVQTLKRKGYFLVAISHSPKGVLDGFCAELGFDKVYGRLLELGPGDRFTGAVVEEHLIANKANIIKRVITKENLAIKDSIAVGDTESDIPMLEAVTKPICFNPNEKLYRYAKINGWPVVVERKDVIYRIN</sequence>
<evidence type="ECO:0000256" key="6">
    <source>
        <dbReference type="ARBA" id="ARBA00022801"/>
    </source>
</evidence>
<accession>A0A2H0RIP6</accession>
<evidence type="ECO:0000313" key="12">
    <source>
        <dbReference type="Proteomes" id="UP000230431"/>
    </source>
</evidence>
<evidence type="ECO:0000256" key="3">
    <source>
        <dbReference type="ARBA" id="ARBA00012640"/>
    </source>
</evidence>
<organism evidence="11 12">
    <name type="scientific">Candidatus Vogelbacteria bacterium CG10_big_fil_rev_8_21_14_0_10_49_38</name>
    <dbReference type="NCBI Taxonomy" id="1975043"/>
    <lineage>
        <taxon>Bacteria</taxon>
        <taxon>Candidatus Vogeliibacteriota</taxon>
    </lineage>
</organism>
<dbReference type="Pfam" id="PF12710">
    <property type="entry name" value="HAD"/>
    <property type="match status" value="1"/>
</dbReference>
<keyword evidence="4" id="KW-0028">Amino-acid biosynthesis</keyword>
<dbReference type="PANTHER" id="PTHR43344:SF2">
    <property type="entry name" value="PHOSPHOSERINE PHOSPHATASE"/>
    <property type="match status" value="1"/>
</dbReference>